<reference evidence="3 4" key="1">
    <citation type="submission" date="2024-06" db="EMBL/GenBank/DDBJ databases">
        <title>The Natural Products Discovery Center: Release of the First 8490 Sequenced Strains for Exploring Actinobacteria Biosynthetic Diversity.</title>
        <authorList>
            <person name="Kalkreuter E."/>
            <person name="Kautsar S.A."/>
            <person name="Yang D."/>
            <person name="Bader C.D."/>
            <person name="Teijaro C.N."/>
            <person name="Fluegel L."/>
            <person name="Davis C.M."/>
            <person name="Simpson J.R."/>
            <person name="Lauterbach L."/>
            <person name="Steele A.D."/>
            <person name="Gui C."/>
            <person name="Meng S."/>
            <person name="Li G."/>
            <person name="Viehrig K."/>
            <person name="Ye F."/>
            <person name="Su P."/>
            <person name="Kiefer A.F."/>
            <person name="Nichols A."/>
            <person name="Cepeda A.J."/>
            <person name="Yan W."/>
            <person name="Fan B."/>
            <person name="Jiang Y."/>
            <person name="Adhikari A."/>
            <person name="Zheng C.-J."/>
            <person name="Schuster L."/>
            <person name="Cowan T.M."/>
            <person name="Smanski M.J."/>
            <person name="Chevrette M.G."/>
            <person name="De Carvalho L.P.S."/>
            <person name="Shen B."/>
        </authorList>
    </citation>
    <scope>NUCLEOTIDE SEQUENCE [LARGE SCALE GENOMIC DNA]</scope>
    <source>
        <strain evidence="3 4">NPDC038104</strain>
    </source>
</reference>
<sequence>MLRTRLLPLALIPLLAACGSVITDPGERAAGAASACPSPVDDPAGASAPPPAGCAAEGEPAPGDLGEEWNRRLAENHRYREEREITAGQRAAAEPGARALARLLARIADDGAATDEAALREAVAGELGVEAGAVDMRVESFHPLRNARVSVARGPVCTKATVEPTGEVTSEVTGMILDGGCLPAPGH</sequence>
<keyword evidence="2" id="KW-0732">Signal</keyword>
<evidence type="ECO:0000313" key="3">
    <source>
        <dbReference type="EMBL" id="MEU3558207.1"/>
    </source>
</evidence>
<dbReference type="RefSeq" id="WP_159105635.1">
    <property type="nucleotide sequence ID" value="NZ_BEVZ01000003.1"/>
</dbReference>
<dbReference type="PROSITE" id="PS51257">
    <property type="entry name" value="PROKAR_LIPOPROTEIN"/>
    <property type="match status" value="1"/>
</dbReference>
<keyword evidence="4" id="KW-1185">Reference proteome</keyword>
<feature type="chain" id="PRO_5047143926" evidence="2">
    <location>
        <begin position="24"/>
        <end position="187"/>
    </location>
</feature>
<feature type="signal peptide" evidence="2">
    <location>
        <begin position="1"/>
        <end position="23"/>
    </location>
</feature>
<proteinExistence type="predicted"/>
<evidence type="ECO:0000256" key="1">
    <source>
        <dbReference type="SAM" id="MobiDB-lite"/>
    </source>
</evidence>
<comment type="caution">
    <text evidence="3">The sequence shown here is derived from an EMBL/GenBank/DDBJ whole genome shotgun (WGS) entry which is preliminary data.</text>
</comment>
<feature type="compositionally biased region" description="Low complexity" evidence="1">
    <location>
        <begin position="37"/>
        <end position="63"/>
    </location>
</feature>
<dbReference type="Proteomes" id="UP001550850">
    <property type="component" value="Unassembled WGS sequence"/>
</dbReference>
<feature type="region of interest" description="Disordered" evidence="1">
    <location>
        <begin position="29"/>
        <end position="66"/>
    </location>
</feature>
<name>A0ABV2YR43_9ACTN</name>
<evidence type="ECO:0000256" key="2">
    <source>
        <dbReference type="SAM" id="SignalP"/>
    </source>
</evidence>
<organism evidence="3 4">
    <name type="scientific">Streptomyces fragilis</name>
    <dbReference type="NCBI Taxonomy" id="67301"/>
    <lineage>
        <taxon>Bacteria</taxon>
        <taxon>Bacillati</taxon>
        <taxon>Actinomycetota</taxon>
        <taxon>Actinomycetes</taxon>
        <taxon>Kitasatosporales</taxon>
        <taxon>Streptomycetaceae</taxon>
        <taxon>Streptomyces</taxon>
    </lineage>
</organism>
<evidence type="ECO:0000313" key="4">
    <source>
        <dbReference type="Proteomes" id="UP001550850"/>
    </source>
</evidence>
<protein>
    <submittedName>
        <fullName evidence="3">Precorrin-3B C(17)-methyltransferase</fullName>
    </submittedName>
</protein>
<accession>A0ABV2YR43</accession>
<gene>
    <name evidence="3" type="ORF">AB0E65_28970</name>
</gene>
<dbReference type="EMBL" id="JBEZUR010000089">
    <property type="protein sequence ID" value="MEU3558207.1"/>
    <property type="molecule type" value="Genomic_DNA"/>
</dbReference>